<feature type="region of interest" description="Disordered" evidence="1">
    <location>
        <begin position="204"/>
        <end position="234"/>
    </location>
</feature>
<organism evidence="2 3">
    <name type="scientific">Gymnopilus junonius</name>
    <name type="common">Spectacular rustgill mushroom</name>
    <name type="synonym">Gymnopilus spectabilis subsp. junonius</name>
    <dbReference type="NCBI Taxonomy" id="109634"/>
    <lineage>
        <taxon>Eukaryota</taxon>
        <taxon>Fungi</taxon>
        <taxon>Dikarya</taxon>
        <taxon>Basidiomycota</taxon>
        <taxon>Agaricomycotina</taxon>
        <taxon>Agaricomycetes</taxon>
        <taxon>Agaricomycetidae</taxon>
        <taxon>Agaricales</taxon>
        <taxon>Agaricineae</taxon>
        <taxon>Hymenogastraceae</taxon>
        <taxon>Gymnopilus</taxon>
    </lineage>
</organism>
<evidence type="ECO:0000313" key="2">
    <source>
        <dbReference type="EMBL" id="KAF8910431.1"/>
    </source>
</evidence>
<proteinExistence type="predicted"/>
<feature type="compositionally biased region" description="Low complexity" evidence="1">
    <location>
        <begin position="208"/>
        <end position="219"/>
    </location>
</feature>
<dbReference type="AlphaFoldDB" id="A0A9P5NZ70"/>
<name>A0A9P5NZ70_GYMJU</name>
<feature type="compositionally biased region" description="Low complexity" evidence="1">
    <location>
        <begin position="128"/>
        <end position="143"/>
    </location>
</feature>
<protein>
    <submittedName>
        <fullName evidence="2">Uncharacterized protein</fullName>
    </submittedName>
</protein>
<dbReference type="Proteomes" id="UP000724874">
    <property type="component" value="Unassembled WGS sequence"/>
</dbReference>
<gene>
    <name evidence="2" type="ORF">CPB84DRAFT_1217804</name>
</gene>
<dbReference type="EMBL" id="JADNYJ010000006">
    <property type="protein sequence ID" value="KAF8910431.1"/>
    <property type="molecule type" value="Genomic_DNA"/>
</dbReference>
<comment type="caution">
    <text evidence="2">The sequence shown here is derived from an EMBL/GenBank/DDBJ whole genome shotgun (WGS) entry which is preliminary data.</text>
</comment>
<feature type="region of interest" description="Disordered" evidence="1">
    <location>
        <begin position="1"/>
        <end position="157"/>
    </location>
</feature>
<sequence>MEKGTCKLENEVEGNISEESTHSDSSPITYVDRTQRPSPSPAVDKDVQMRDSSCGSEGEVSLGQGHHAACATAAIFPPSDSNAPTPIPHARHPGQAEASGAATSSPVVPGHHHLQPQHVTVVSAGADAPPSSTASQAQASTQPLQEQPQPAAVYHYPFPTYPPPRFLGGANDILRSSAPAAQYTSTSYYHRPYYVSATTSNGAADITSAQRPPSSYAAPAQPPIPIVVSSSRLQ</sequence>
<keyword evidence="3" id="KW-1185">Reference proteome</keyword>
<accession>A0A9P5NZ70</accession>
<evidence type="ECO:0000256" key="1">
    <source>
        <dbReference type="SAM" id="MobiDB-lite"/>
    </source>
</evidence>
<feature type="compositionally biased region" description="Basic and acidic residues" evidence="1">
    <location>
        <begin position="1"/>
        <end position="10"/>
    </location>
</feature>
<reference evidence="2" key="1">
    <citation type="submission" date="2020-11" db="EMBL/GenBank/DDBJ databases">
        <authorList>
            <consortium name="DOE Joint Genome Institute"/>
            <person name="Ahrendt S."/>
            <person name="Riley R."/>
            <person name="Andreopoulos W."/>
            <person name="LaButti K."/>
            <person name="Pangilinan J."/>
            <person name="Ruiz-duenas F.J."/>
            <person name="Barrasa J.M."/>
            <person name="Sanchez-Garcia M."/>
            <person name="Camarero S."/>
            <person name="Miyauchi S."/>
            <person name="Serrano A."/>
            <person name="Linde D."/>
            <person name="Babiker R."/>
            <person name="Drula E."/>
            <person name="Ayuso-Fernandez I."/>
            <person name="Pacheco R."/>
            <person name="Padilla G."/>
            <person name="Ferreira P."/>
            <person name="Barriuso J."/>
            <person name="Kellner H."/>
            <person name="Castanera R."/>
            <person name="Alfaro M."/>
            <person name="Ramirez L."/>
            <person name="Pisabarro A.G."/>
            <person name="Kuo A."/>
            <person name="Tritt A."/>
            <person name="Lipzen A."/>
            <person name="He G."/>
            <person name="Yan M."/>
            <person name="Ng V."/>
            <person name="Cullen D."/>
            <person name="Martin F."/>
            <person name="Rosso M.-N."/>
            <person name="Henrissat B."/>
            <person name="Hibbett D."/>
            <person name="Martinez A.T."/>
            <person name="Grigoriev I.V."/>
        </authorList>
    </citation>
    <scope>NUCLEOTIDE SEQUENCE</scope>
    <source>
        <strain evidence="2">AH 44721</strain>
    </source>
</reference>
<evidence type="ECO:0000313" key="3">
    <source>
        <dbReference type="Proteomes" id="UP000724874"/>
    </source>
</evidence>